<dbReference type="InterPro" id="IPR011990">
    <property type="entry name" value="TPR-like_helical_dom_sf"/>
</dbReference>
<dbReference type="Gene3D" id="1.25.40.10">
    <property type="entry name" value="Tetratricopeptide repeat domain"/>
    <property type="match status" value="1"/>
</dbReference>
<gene>
    <name evidence="2" type="ORF">ACE11A_26050</name>
</gene>
<dbReference type="NCBIfam" id="NF041121">
    <property type="entry name" value="SAV_2336_NTERM"/>
    <property type="match status" value="1"/>
</dbReference>
<dbReference type="InterPro" id="IPR047738">
    <property type="entry name" value="SAV_2336-like_N"/>
</dbReference>
<feature type="region of interest" description="Disordered" evidence="1">
    <location>
        <begin position="36"/>
        <end position="124"/>
    </location>
</feature>
<dbReference type="Proteomes" id="UP001577267">
    <property type="component" value="Unassembled WGS sequence"/>
</dbReference>
<evidence type="ECO:0000313" key="2">
    <source>
        <dbReference type="EMBL" id="MFB4197805.1"/>
    </source>
</evidence>
<evidence type="ECO:0000313" key="3">
    <source>
        <dbReference type="Proteomes" id="UP001577267"/>
    </source>
</evidence>
<proteinExistence type="predicted"/>
<feature type="compositionally biased region" description="Pro residues" evidence="1">
    <location>
        <begin position="574"/>
        <end position="585"/>
    </location>
</feature>
<sequence>MGDKRAGRHRDQLAELIDGLRQTGLEPGSRELAEALWLAGHLTPGEPATGPGPSGDGSAWRDTDPTPDHRPGAGAGPGTAPDRSAPEAGKRAERRAYRDDEPVPLHPDHAVTTTQEPPATGGALRVGVPEARALPSLLELERALRPLQRCRPAAPPPAGPARLTLDEARTAENTARAGGLLLPAFRPTGRRELELQLLMDTTSAMRVWQRLLGELADVFGRIGAFRDIQVHYLHTLPDGSIGVSGQFDTDPEGQDAVLRPARRLLDPTGRRLTVVVSDCVGPLWRGGAAHRLLHRLGRYAPTAVVQPLPARLWGRTRLPASHGALRRAEGPAAGARLRFAPDDPGHRPPPGATPVPVLPPTPAALGAWARLLSGGSAAAVPAAVGWVRPDQPAAPPARPGSRSRPATELIARFRATASPGATRLAVHLAAAPLFLPVMQLIQRTMLPGTGPAELSEVLLSGLLRRAGDGTGADGLWYEFADGVQEELLRSLGQDEAMLVLKHCSAYVEARFGKGGPNFPALALAQLTGGRLTPVPSAGGDPEGEPEPGGSAPARSPQPFAEVAAKVLRRFLPGTPQPGAPAPETPPAVSDALRRSRELTRRFEDDGALQHLLDAVWQLERATDQQWLDGRSTDPDLYGELATQLLRLWRQQGEADLLERALRAARTAASHLDSLPARTVLARVLHAAAGERREAGDERAALELWRGADREFAAVCATPGLPPAEALGIALERVRVLEEQWRLGHDAGLLQECVGMLEAIADAWPAGEAEPSGLSLAHGRVLLRLAGAAAEEENTEAAAVYAEQAARSLERGGAAQRAESAPVPARVRTELQLVDALLLTASRWQEADKHITLARQLTDDRRQRAAALVRAGRLGVRRYRAQGGAGDLEQAAHWFAEAARAVPRDRPDYSDLIAEWGQVLLERSALPEGGAYIGQAIRVLRDCRMETPAGDPRLPGRLLMLGRALMARYRAAVDLVDLREAEYLFSLAAHGADEAMTRARGWFELGEAHRHIYGHSGSPERPEQAAEAYRRAAAEALRAERAAAPERTAAPIRLAATAQHQRGTVYRAAGRPRAAQDAFRAALEQWRRLPNGQEAGERSAQALAELTFPRT</sequence>
<feature type="compositionally biased region" description="Basic and acidic residues" evidence="1">
    <location>
        <begin position="84"/>
        <end position="109"/>
    </location>
</feature>
<protein>
    <submittedName>
        <fullName evidence="2">SAV_2336 N-terminal domain-related protein</fullName>
    </submittedName>
</protein>
<dbReference type="EMBL" id="JBHGBT010000051">
    <property type="protein sequence ID" value="MFB4197805.1"/>
    <property type="molecule type" value="Genomic_DNA"/>
</dbReference>
<feature type="region of interest" description="Disordered" evidence="1">
    <location>
        <begin position="1089"/>
        <end position="1110"/>
    </location>
</feature>
<feature type="compositionally biased region" description="Basic and acidic residues" evidence="1">
    <location>
        <begin position="59"/>
        <end position="71"/>
    </location>
</feature>
<dbReference type="RefSeq" id="WP_375066414.1">
    <property type="nucleotide sequence ID" value="NZ_JBHGBT010000051.1"/>
</dbReference>
<name>A0ABV4ZUJ9_9ACTN</name>
<organism evidence="2 3">
    <name type="scientific">Streptomyces carpaticus</name>
    <dbReference type="NCBI Taxonomy" id="285558"/>
    <lineage>
        <taxon>Bacteria</taxon>
        <taxon>Bacillati</taxon>
        <taxon>Actinomycetota</taxon>
        <taxon>Actinomycetes</taxon>
        <taxon>Kitasatosporales</taxon>
        <taxon>Streptomycetaceae</taxon>
        <taxon>Streptomyces</taxon>
    </lineage>
</organism>
<reference evidence="2 3" key="1">
    <citation type="submission" date="2024-09" db="EMBL/GenBank/DDBJ databases">
        <title>Draft genome sequence of multifaceted antimicrobials producing Streptomyces sp. strain FH1.</title>
        <authorList>
            <person name="Hassan F."/>
            <person name="Ali H."/>
            <person name="Hassan N."/>
            <person name="Nawaz A."/>
        </authorList>
    </citation>
    <scope>NUCLEOTIDE SEQUENCE [LARGE SCALE GENOMIC DNA]</scope>
    <source>
        <strain evidence="2 3">FH1</strain>
    </source>
</reference>
<accession>A0ABV4ZUJ9</accession>
<comment type="caution">
    <text evidence="2">The sequence shown here is derived from an EMBL/GenBank/DDBJ whole genome shotgun (WGS) entry which is preliminary data.</text>
</comment>
<feature type="region of interest" description="Disordered" evidence="1">
    <location>
        <begin position="531"/>
        <end position="556"/>
    </location>
</feature>
<evidence type="ECO:0000256" key="1">
    <source>
        <dbReference type="SAM" id="MobiDB-lite"/>
    </source>
</evidence>
<keyword evidence="3" id="KW-1185">Reference proteome</keyword>
<feature type="region of interest" description="Disordered" evidence="1">
    <location>
        <begin position="571"/>
        <end position="592"/>
    </location>
</feature>